<evidence type="ECO:0000313" key="2">
    <source>
        <dbReference type="EMBL" id="MCC8431021.1"/>
    </source>
</evidence>
<dbReference type="CDD" id="cd07321">
    <property type="entry name" value="Extradiol_Dioxygenase_3A_like"/>
    <property type="match status" value="1"/>
</dbReference>
<sequence>MSLYQVQKLIYQLNRDPRTRQRYADERDAVLGEYDLTPEEIGALVKPDIGLLYVLGVNGQLLMHFAALHHIEWPDYLERMRQGLKDHGPVREGVYAATGYEGIEAHDARLKAEREMR</sequence>
<keyword evidence="3" id="KW-1185">Reference proteome</keyword>
<feature type="domain" description="Extradiol ring-cleavage dioxygenase LigAB LigA subunit" evidence="1">
    <location>
        <begin position="7"/>
        <end position="80"/>
    </location>
</feature>
<name>A0ABS8KY37_9HYPH</name>
<reference evidence="2 3" key="1">
    <citation type="submission" date="2021-11" db="EMBL/GenBank/DDBJ databases">
        <authorList>
            <person name="Lee D.-H."/>
            <person name="Kim S.-B."/>
        </authorList>
    </citation>
    <scope>NUCLEOTIDE SEQUENCE [LARGE SCALE GENOMIC DNA]</scope>
    <source>
        <strain evidence="2 3">KCTC 52223</strain>
    </source>
</reference>
<protein>
    <recommendedName>
        <fullName evidence="1">Extradiol ring-cleavage dioxygenase LigAB LigA subunit domain-containing protein</fullName>
    </recommendedName>
</protein>
<organism evidence="2 3">
    <name type="scientific">Reyranella aquatilis</name>
    <dbReference type="NCBI Taxonomy" id="2035356"/>
    <lineage>
        <taxon>Bacteria</taxon>
        <taxon>Pseudomonadati</taxon>
        <taxon>Pseudomonadota</taxon>
        <taxon>Alphaproteobacteria</taxon>
        <taxon>Hyphomicrobiales</taxon>
        <taxon>Reyranellaceae</taxon>
        <taxon>Reyranella</taxon>
    </lineage>
</organism>
<evidence type="ECO:0000313" key="3">
    <source>
        <dbReference type="Proteomes" id="UP001198862"/>
    </source>
</evidence>
<dbReference type="Gene3D" id="1.10.700.10">
    <property type="entry name" value="Dioxygenase LigAB, LigA subunit"/>
    <property type="match status" value="1"/>
</dbReference>
<dbReference type="InterPro" id="IPR011986">
    <property type="entry name" value="Xdiol_dOase_LigA"/>
</dbReference>
<dbReference type="Pfam" id="PF07746">
    <property type="entry name" value="LigA"/>
    <property type="match status" value="1"/>
</dbReference>
<proteinExistence type="predicted"/>
<accession>A0ABS8KY37</accession>
<dbReference type="EMBL" id="JAJISD010000008">
    <property type="protein sequence ID" value="MCC8431021.1"/>
    <property type="molecule type" value="Genomic_DNA"/>
</dbReference>
<gene>
    <name evidence="2" type="ORF">LJ725_18760</name>
</gene>
<dbReference type="InterPro" id="IPR036622">
    <property type="entry name" value="LigA_sf"/>
</dbReference>
<dbReference type="SUPFAM" id="SSF48076">
    <property type="entry name" value="LigA subunit of an aromatic-ring-opening dioxygenase LigAB"/>
    <property type="match status" value="1"/>
</dbReference>
<evidence type="ECO:0000259" key="1">
    <source>
        <dbReference type="Pfam" id="PF07746"/>
    </source>
</evidence>
<comment type="caution">
    <text evidence="2">The sequence shown here is derived from an EMBL/GenBank/DDBJ whole genome shotgun (WGS) entry which is preliminary data.</text>
</comment>
<dbReference type="RefSeq" id="WP_230552174.1">
    <property type="nucleotide sequence ID" value="NZ_JAJISD010000008.1"/>
</dbReference>
<dbReference type="Proteomes" id="UP001198862">
    <property type="component" value="Unassembled WGS sequence"/>
</dbReference>